<keyword evidence="7 13" id="KW-0812">Transmembrane</keyword>
<dbReference type="OMA" id="HMVNTDA"/>
<dbReference type="PANTHER" id="PTHR10859">
    <property type="entry name" value="GLYCOSYL TRANSFERASE"/>
    <property type="match status" value="1"/>
</dbReference>
<evidence type="ECO:0000256" key="3">
    <source>
        <dbReference type="ARBA" id="ARBA00006739"/>
    </source>
</evidence>
<keyword evidence="5" id="KW-0328">Glycosyltransferase</keyword>
<evidence type="ECO:0000256" key="2">
    <source>
        <dbReference type="ARBA" id="ARBA00004922"/>
    </source>
</evidence>
<evidence type="ECO:0000256" key="7">
    <source>
        <dbReference type="ARBA" id="ARBA00022692"/>
    </source>
</evidence>
<comment type="subcellular location">
    <subcellularLocation>
        <location evidence="1">Endoplasmic reticulum membrane</location>
        <topology evidence="1">Single-pass membrane protein</topology>
    </subcellularLocation>
</comment>
<dbReference type="Proteomes" id="UP000054558">
    <property type="component" value="Unassembled WGS sequence"/>
</dbReference>
<evidence type="ECO:0000256" key="9">
    <source>
        <dbReference type="ARBA" id="ARBA00022968"/>
    </source>
</evidence>
<evidence type="ECO:0000256" key="10">
    <source>
        <dbReference type="ARBA" id="ARBA00022989"/>
    </source>
</evidence>
<dbReference type="GO" id="GO:0004581">
    <property type="term" value="F:dolichyl-phosphate beta-glucosyltransferase activity"/>
    <property type="evidence" value="ECO:0007669"/>
    <property type="project" value="UniProtKB-EC"/>
</dbReference>
<dbReference type="GO" id="GO:0005789">
    <property type="term" value="C:endoplasmic reticulum membrane"/>
    <property type="evidence" value="ECO:0000318"/>
    <property type="project" value="GO_Central"/>
</dbReference>
<dbReference type="PANTHER" id="PTHR10859:SF91">
    <property type="entry name" value="DOLICHYL-PHOSPHATE BETA-GLUCOSYLTRANSFERASE"/>
    <property type="match status" value="1"/>
</dbReference>
<dbReference type="OrthoDB" id="3784at2759"/>
<dbReference type="Pfam" id="PF00535">
    <property type="entry name" value="Glycos_transf_2"/>
    <property type="match status" value="1"/>
</dbReference>
<dbReference type="Gene3D" id="3.90.550.10">
    <property type="entry name" value="Spore Coat Polysaccharide Biosynthesis Protein SpsA, Chain A"/>
    <property type="match status" value="1"/>
</dbReference>
<evidence type="ECO:0000259" key="14">
    <source>
        <dbReference type="Pfam" id="PF00535"/>
    </source>
</evidence>
<dbReference type="GO" id="GO:0006487">
    <property type="term" value="P:protein N-linked glycosylation"/>
    <property type="evidence" value="ECO:0000318"/>
    <property type="project" value="GO_Central"/>
</dbReference>
<accession>A0A1Y1IAF3</accession>
<dbReference type="InterPro" id="IPR029044">
    <property type="entry name" value="Nucleotide-diphossugar_trans"/>
</dbReference>
<organism evidence="15 16">
    <name type="scientific">Klebsormidium nitens</name>
    <name type="common">Green alga</name>
    <name type="synonym">Ulothrix nitens</name>
    <dbReference type="NCBI Taxonomy" id="105231"/>
    <lineage>
        <taxon>Eukaryota</taxon>
        <taxon>Viridiplantae</taxon>
        <taxon>Streptophyta</taxon>
        <taxon>Klebsormidiophyceae</taxon>
        <taxon>Klebsormidiales</taxon>
        <taxon>Klebsormidiaceae</taxon>
        <taxon>Klebsormidium</taxon>
    </lineage>
</organism>
<keyword evidence="10 13" id="KW-1133">Transmembrane helix</keyword>
<dbReference type="AlphaFoldDB" id="A0A1Y1IAF3"/>
<name>A0A1Y1IAF3_KLENI</name>
<evidence type="ECO:0000256" key="12">
    <source>
        <dbReference type="ARBA" id="ARBA00045097"/>
    </source>
</evidence>
<evidence type="ECO:0000313" key="15">
    <source>
        <dbReference type="EMBL" id="GAQ85676.1"/>
    </source>
</evidence>
<comment type="pathway">
    <text evidence="2">Protein modification; protein glycosylation.</text>
</comment>
<protein>
    <recommendedName>
        <fullName evidence="4">dolichyl-phosphate beta-glucosyltransferase</fullName>
        <ecNumber evidence="4">2.4.1.117</ecNumber>
    </recommendedName>
</protein>
<dbReference type="InterPro" id="IPR001173">
    <property type="entry name" value="Glyco_trans_2-like"/>
</dbReference>
<evidence type="ECO:0000256" key="1">
    <source>
        <dbReference type="ARBA" id="ARBA00004389"/>
    </source>
</evidence>
<keyword evidence="16" id="KW-1185">Reference proteome</keyword>
<keyword evidence="9" id="KW-0735">Signal-anchor</keyword>
<dbReference type="InterPro" id="IPR035518">
    <property type="entry name" value="DPG_synthase"/>
</dbReference>
<keyword evidence="6 15" id="KW-0808">Transferase</keyword>
<dbReference type="SUPFAM" id="SSF53448">
    <property type="entry name" value="Nucleotide-diphospho-sugar transferases"/>
    <property type="match status" value="1"/>
</dbReference>
<dbReference type="STRING" id="105231.A0A1Y1IAF3"/>
<comment type="similarity">
    <text evidence="3">Belongs to the glycosyltransferase 2 family.</text>
</comment>
<gene>
    <name evidence="15" type="ORF">KFL_002480140</name>
</gene>
<evidence type="ECO:0000256" key="13">
    <source>
        <dbReference type="SAM" id="Phobius"/>
    </source>
</evidence>
<evidence type="ECO:0000256" key="8">
    <source>
        <dbReference type="ARBA" id="ARBA00022824"/>
    </source>
</evidence>
<sequence>MVPQDLPAVAYVGLAVVTLVVIWVSTYILERLRHLDHISKNVSTSYFLEDPTSLEKVPLPSVFAPASKYISLIIPAMNEEDRLPDTLDETLRFLQQRAKADTSFTYEIIVVDDGSKDGTAKAAFEFVRKHSLDVVRVIKLGRNQGKGAAVQRGMLSSRGELALFMDADAATDIHDLSKLEQELLALERTAVHSASPAPVTRSGAKQSLKGHVGSFAAMAVGSRAHLEKLAIAKRKWYRNFLMRGFHLCVLMVAGPGVKDTQCGFKMFTRSAVQQIFPNQRVHRWCFDVELIYLAKSLRIPIKEVAVTWTEIPGSKLRFTSIFHMLFELALIRLGYGLGFWNIRRQQLVQ</sequence>
<evidence type="ECO:0000313" key="16">
    <source>
        <dbReference type="Proteomes" id="UP000054558"/>
    </source>
</evidence>
<dbReference type="CDD" id="cd04188">
    <property type="entry name" value="DPG_synthase"/>
    <property type="match status" value="1"/>
</dbReference>
<keyword evidence="8" id="KW-0256">Endoplasmic reticulum</keyword>
<keyword evidence="11 13" id="KW-0472">Membrane</keyword>
<dbReference type="EMBL" id="DF237197">
    <property type="protein sequence ID" value="GAQ85676.1"/>
    <property type="molecule type" value="Genomic_DNA"/>
</dbReference>
<evidence type="ECO:0000256" key="5">
    <source>
        <dbReference type="ARBA" id="ARBA00022676"/>
    </source>
</evidence>
<feature type="domain" description="Glycosyltransferase 2-like" evidence="14">
    <location>
        <begin position="71"/>
        <end position="196"/>
    </location>
</feature>
<evidence type="ECO:0000256" key="6">
    <source>
        <dbReference type="ARBA" id="ARBA00022679"/>
    </source>
</evidence>
<evidence type="ECO:0000256" key="4">
    <source>
        <dbReference type="ARBA" id="ARBA00012583"/>
    </source>
</evidence>
<reference evidence="15 16" key="1">
    <citation type="journal article" date="2014" name="Nat. Commun.">
        <title>Klebsormidium flaccidum genome reveals primary factors for plant terrestrial adaptation.</title>
        <authorList>
            <person name="Hori K."/>
            <person name="Maruyama F."/>
            <person name="Fujisawa T."/>
            <person name="Togashi T."/>
            <person name="Yamamoto N."/>
            <person name="Seo M."/>
            <person name="Sato S."/>
            <person name="Yamada T."/>
            <person name="Mori H."/>
            <person name="Tajima N."/>
            <person name="Moriyama T."/>
            <person name="Ikeuchi M."/>
            <person name="Watanabe M."/>
            <person name="Wada H."/>
            <person name="Kobayashi K."/>
            <person name="Saito M."/>
            <person name="Masuda T."/>
            <person name="Sasaki-Sekimoto Y."/>
            <person name="Mashiguchi K."/>
            <person name="Awai K."/>
            <person name="Shimojima M."/>
            <person name="Masuda S."/>
            <person name="Iwai M."/>
            <person name="Nobusawa T."/>
            <person name="Narise T."/>
            <person name="Kondo S."/>
            <person name="Saito H."/>
            <person name="Sato R."/>
            <person name="Murakawa M."/>
            <person name="Ihara Y."/>
            <person name="Oshima-Yamada Y."/>
            <person name="Ohtaka K."/>
            <person name="Satoh M."/>
            <person name="Sonobe K."/>
            <person name="Ishii M."/>
            <person name="Ohtani R."/>
            <person name="Kanamori-Sato M."/>
            <person name="Honoki R."/>
            <person name="Miyazaki D."/>
            <person name="Mochizuki H."/>
            <person name="Umetsu J."/>
            <person name="Higashi K."/>
            <person name="Shibata D."/>
            <person name="Kamiya Y."/>
            <person name="Sato N."/>
            <person name="Nakamura Y."/>
            <person name="Tabata S."/>
            <person name="Ida S."/>
            <person name="Kurokawa K."/>
            <person name="Ohta H."/>
        </authorList>
    </citation>
    <scope>NUCLEOTIDE SEQUENCE [LARGE SCALE GENOMIC DNA]</scope>
    <source>
        <strain evidence="15 16">NIES-2285</strain>
    </source>
</reference>
<comment type="catalytic activity">
    <reaction evidence="12">
        <text>a di-trans,poly-cis-dolichyl phosphate + UDP-alpha-D-glucose = a di-trans,poly-cis-dolichyl beta-D-glucosyl phosphate + UDP</text>
        <dbReference type="Rhea" id="RHEA:15401"/>
        <dbReference type="Rhea" id="RHEA-COMP:19498"/>
        <dbReference type="Rhea" id="RHEA-COMP:19502"/>
        <dbReference type="ChEBI" id="CHEBI:57525"/>
        <dbReference type="ChEBI" id="CHEBI:57683"/>
        <dbReference type="ChEBI" id="CHEBI:58223"/>
        <dbReference type="ChEBI" id="CHEBI:58885"/>
        <dbReference type="EC" id="2.4.1.117"/>
    </reaction>
    <physiologicalReaction direction="left-to-right" evidence="12">
        <dbReference type="Rhea" id="RHEA:15402"/>
    </physiologicalReaction>
</comment>
<proteinExistence type="inferred from homology"/>
<evidence type="ECO:0000256" key="11">
    <source>
        <dbReference type="ARBA" id="ARBA00023136"/>
    </source>
</evidence>
<dbReference type="EC" id="2.4.1.117" evidence="4"/>
<feature type="transmembrane region" description="Helical" evidence="13">
    <location>
        <begin position="6"/>
        <end position="29"/>
    </location>
</feature>